<dbReference type="InterPro" id="IPR036291">
    <property type="entry name" value="NAD(P)-bd_dom_sf"/>
</dbReference>
<evidence type="ECO:0000259" key="3">
    <source>
        <dbReference type="PROSITE" id="PS50075"/>
    </source>
</evidence>
<dbReference type="Pfam" id="PF07993">
    <property type="entry name" value="NAD_binding_4"/>
    <property type="match status" value="1"/>
</dbReference>
<evidence type="ECO:0000256" key="2">
    <source>
        <dbReference type="ARBA" id="ARBA00022553"/>
    </source>
</evidence>
<evidence type="ECO:0000313" key="4">
    <source>
        <dbReference type="EMBL" id="NFA58892.1"/>
    </source>
</evidence>
<dbReference type="EMBL" id="SGJP01000001">
    <property type="protein sequence ID" value="NFA58892.1"/>
    <property type="molecule type" value="Genomic_DNA"/>
</dbReference>
<dbReference type="NCBIfam" id="TIGR01746">
    <property type="entry name" value="Thioester-redct"/>
    <property type="match status" value="1"/>
</dbReference>
<dbReference type="InterPro" id="IPR036736">
    <property type="entry name" value="ACP-like_sf"/>
</dbReference>
<dbReference type="AlphaFoldDB" id="A0A6M0SWG2"/>
<reference evidence="4 5" key="1">
    <citation type="submission" date="2019-02" db="EMBL/GenBank/DDBJ databases">
        <title>Genome sequencing of Clostridium botulinum clinical isolates.</title>
        <authorList>
            <person name="Brunt J."/>
            <person name="Van Vliet A.H.M."/>
            <person name="Stringer S.C."/>
            <person name="Grant K.A."/>
            <person name="Carter A.C."/>
            <person name="Peck M.W."/>
        </authorList>
    </citation>
    <scope>NUCLEOTIDE SEQUENCE [LARGE SCALE GENOMIC DNA]</scope>
    <source>
        <strain evidence="4 5">R1125/03</strain>
    </source>
</reference>
<dbReference type="InterPro" id="IPR006162">
    <property type="entry name" value="Ppantetheine_attach_site"/>
</dbReference>
<dbReference type="InterPro" id="IPR010080">
    <property type="entry name" value="Thioester_reductase-like_dom"/>
</dbReference>
<dbReference type="SUPFAM" id="SSF51735">
    <property type="entry name" value="NAD(P)-binding Rossmann-fold domains"/>
    <property type="match status" value="1"/>
</dbReference>
<dbReference type="Gene3D" id="3.40.50.720">
    <property type="entry name" value="NAD(P)-binding Rossmann-like Domain"/>
    <property type="match status" value="1"/>
</dbReference>
<comment type="caution">
    <text evidence="4">The sequence shown here is derived from an EMBL/GenBank/DDBJ whole genome shotgun (WGS) entry which is preliminary data.</text>
</comment>
<dbReference type="Proteomes" id="UP000473089">
    <property type="component" value="Unassembled WGS sequence"/>
</dbReference>
<feature type="domain" description="Carrier" evidence="3">
    <location>
        <begin position="9"/>
        <end position="86"/>
    </location>
</feature>
<sequence>MDKELYLKKLKEDMKVKLKSIWEEVLEKDNIGYKDNYFLIGGNSLTAIKIIKKIQKITGYDKEIPLAYIFSFPTIEKLVEEIFNPEEVNKQRFNITSKQLKGEIKLELPKINYEYDNKLENCLLTGSSGYLGGYILRELLQQTQIQIYCLVRGKSHEEAEKKIKKNLDKFKISDDDLKRIHIVLGDFSKKNMGIEQESYDKLSKKIDCVYHNGALVHFLYSYKELKQSNVEGTKEVLSFAAFNKIKPVFYVSTISIFSKFGKNNTKVLENENIQDSGILPIGYTQSKWVAEGLVWKAKEKGLPVMVFRIGHVIGDSVTGECHSDDFVFRIIKSVLDVHAYPDMEGKLEPITVDDIAKIIVAISGNKNNLGQAYHLINPKAVYFNYMIKWAESKEILLHPLEKNKWVKEIEKLDGVSAILPFIKFFDDQFWNVSKNLEFSVENTQKALKELELSIQPISKDIIERHYNYLKDKGELESIDLYTVGTI</sequence>
<keyword evidence="1" id="KW-0596">Phosphopantetheine</keyword>
<accession>A0A6M0SWG2</accession>
<keyword evidence="2" id="KW-0597">Phosphoprotein</keyword>
<proteinExistence type="predicted"/>
<gene>
    <name evidence="4" type="ORF">EXM42_00270</name>
</gene>
<dbReference type="PROSITE" id="PS50075">
    <property type="entry name" value="CARRIER"/>
    <property type="match status" value="1"/>
</dbReference>
<dbReference type="Pfam" id="PF00550">
    <property type="entry name" value="PP-binding"/>
    <property type="match status" value="1"/>
</dbReference>
<organism evidence="4 5">
    <name type="scientific">Clostridium botulinum</name>
    <dbReference type="NCBI Taxonomy" id="1491"/>
    <lineage>
        <taxon>Bacteria</taxon>
        <taxon>Bacillati</taxon>
        <taxon>Bacillota</taxon>
        <taxon>Clostridia</taxon>
        <taxon>Eubacteriales</taxon>
        <taxon>Clostridiaceae</taxon>
        <taxon>Clostridium</taxon>
    </lineage>
</organism>
<evidence type="ECO:0000256" key="1">
    <source>
        <dbReference type="ARBA" id="ARBA00022450"/>
    </source>
</evidence>
<dbReference type="PROSITE" id="PS00012">
    <property type="entry name" value="PHOSPHOPANTETHEINE"/>
    <property type="match status" value="1"/>
</dbReference>
<evidence type="ECO:0000313" key="5">
    <source>
        <dbReference type="Proteomes" id="UP000473089"/>
    </source>
</evidence>
<dbReference type="InterPro" id="IPR009081">
    <property type="entry name" value="PP-bd_ACP"/>
</dbReference>
<name>A0A6M0SWG2_CLOBO</name>
<protein>
    <submittedName>
        <fullName evidence="4">NAD-dependent epimerase/dehydratase family protein</fullName>
    </submittedName>
</protein>
<dbReference type="InterPro" id="IPR013120">
    <property type="entry name" value="FAR_NAD-bd"/>
</dbReference>
<dbReference type="Gene3D" id="1.10.1200.10">
    <property type="entry name" value="ACP-like"/>
    <property type="match status" value="1"/>
</dbReference>
<dbReference type="PANTHER" id="PTHR44845">
    <property type="entry name" value="CARRIER DOMAIN-CONTAINING PROTEIN"/>
    <property type="match status" value="1"/>
</dbReference>
<dbReference type="CDD" id="cd05235">
    <property type="entry name" value="SDR_e1"/>
    <property type="match status" value="1"/>
</dbReference>
<dbReference type="SUPFAM" id="SSF47336">
    <property type="entry name" value="ACP-like"/>
    <property type="match status" value="1"/>
</dbReference>
<dbReference type="PANTHER" id="PTHR44845:SF6">
    <property type="entry name" value="BETA-ALANINE-ACTIVATING ENZYME"/>
    <property type="match status" value="1"/>
</dbReference>